<evidence type="ECO:0000256" key="6">
    <source>
        <dbReference type="ARBA" id="ARBA00022842"/>
    </source>
</evidence>
<keyword evidence="7 12" id="KW-0805">Transcription regulation</keyword>
<dbReference type="EC" id="3.6.1.1" evidence="11"/>
<feature type="binding site" evidence="11">
    <location>
        <position position="56"/>
    </location>
    <ligand>
        <name>substrate</name>
    </ligand>
</feature>
<evidence type="ECO:0000256" key="2">
    <source>
        <dbReference type="ARBA" id="ARBA00008724"/>
    </source>
</evidence>
<proteinExistence type="inferred from homology"/>
<feature type="domain" description="TACO1/YebC-like second and third" evidence="13">
    <location>
        <begin position="259"/>
        <end position="414"/>
    </location>
</feature>
<evidence type="ECO:0000256" key="10">
    <source>
        <dbReference type="ARBA" id="ARBA00047820"/>
    </source>
</evidence>
<dbReference type="GO" id="GO:0004427">
    <property type="term" value="F:inorganic diphosphate phosphatase activity"/>
    <property type="evidence" value="ECO:0007669"/>
    <property type="project" value="UniProtKB-UniRule"/>
</dbReference>
<dbReference type="Proteomes" id="UP000290909">
    <property type="component" value="Chromosome"/>
</dbReference>
<comment type="function">
    <text evidence="11">Catalyzes the hydrolysis of inorganic pyrophosphate (PPi) forming two phosphate ions.</text>
</comment>
<gene>
    <name evidence="11" type="primary">ppa</name>
    <name evidence="15" type="ORF">NCTC10172_01051</name>
</gene>
<dbReference type="Gene3D" id="1.10.10.200">
    <property type="match status" value="1"/>
</dbReference>
<dbReference type="SUPFAM" id="SSF50324">
    <property type="entry name" value="Inorganic pyrophosphatase"/>
    <property type="match status" value="1"/>
</dbReference>
<comment type="similarity">
    <text evidence="11">Belongs to the PPase family.</text>
</comment>
<dbReference type="AlphaFoldDB" id="A0A449BKQ1"/>
<keyword evidence="8 12" id="KW-0238">DNA-binding</keyword>
<dbReference type="Gene3D" id="3.30.70.980">
    <property type="match status" value="2"/>
</dbReference>
<feature type="binding site" evidence="11">
    <location>
        <position position="103"/>
    </location>
    <ligand>
        <name>Mg(2+)</name>
        <dbReference type="ChEBI" id="CHEBI:18420"/>
        <label>1</label>
    </ligand>
</feature>
<feature type="binding site" evidence="11">
    <location>
        <position position="44"/>
    </location>
    <ligand>
        <name>substrate</name>
    </ligand>
</feature>
<dbReference type="InterPro" id="IPR008162">
    <property type="entry name" value="Pyrophosphatase"/>
</dbReference>
<reference evidence="15 16" key="1">
    <citation type="submission" date="2019-01" db="EMBL/GenBank/DDBJ databases">
        <authorList>
            <consortium name="Pathogen Informatics"/>
        </authorList>
    </citation>
    <scope>NUCLEOTIDE SEQUENCE [LARGE SCALE GENOMIC DNA]</scope>
    <source>
        <strain evidence="15 16">NCTC10172</strain>
    </source>
</reference>
<keyword evidence="5 11" id="KW-0378">Hydrolase</keyword>
<keyword evidence="3 12" id="KW-0963">Cytoplasm</keyword>
<keyword evidence="4 11" id="KW-0479">Metal-binding</keyword>
<feature type="binding site" evidence="11">
    <location>
        <position position="71"/>
    </location>
    <ligand>
        <name>Mg(2+)</name>
        <dbReference type="ChEBI" id="CHEBI:18420"/>
        <label>2</label>
    </ligand>
</feature>
<dbReference type="CDD" id="cd00412">
    <property type="entry name" value="pyrophosphatase"/>
    <property type="match status" value="1"/>
</dbReference>
<dbReference type="GO" id="GO:0006796">
    <property type="term" value="P:phosphate-containing compound metabolic process"/>
    <property type="evidence" value="ECO:0007669"/>
    <property type="project" value="InterPro"/>
</dbReference>
<dbReference type="HAMAP" id="MF_00209">
    <property type="entry name" value="Inorganic_PPase"/>
    <property type="match status" value="1"/>
</dbReference>
<dbReference type="InterPro" id="IPR002876">
    <property type="entry name" value="Transcrip_reg_TACO1-like"/>
</dbReference>
<comment type="subcellular location">
    <subcellularLocation>
        <location evidence="12">Cytoplasm</location>
    </subcellularLocation>
</comment>
<dbReference type="GO" id="GO:0005829">
    <property type="term" value="C:cytosol"/>
    <property type="evidence" value="ECO:0007669"/>
    <property type="project" value="TreeGrafter"/>
</dbReference>
<dbReference type="NCBIfam" id="NF009044">
    <property type="entry name" value="PRK12378.1"/>
    <property type="match status" value="1"/>
</dbReference>
<feature type="domain" description="TACO1/YebC-like N-terminal" evidence="14">
    <location>
        <begin position="184"/>
        <end position="253"/>
    </location>
</feature>
<feature type="binding site" evidence="11">
    <location>
        <position position="71"/>
    </location>
    <ligand>
        <name>Mg(2+)</name>
        <dbReference type="ChEBI" id="CHEBI:18420"/>
        <label>1</label>
    </ligand>
</feature>
<dbReference type="PANTHER" id="PTHR12532">
    <property type="entry name" value="TRANSLATIONAL ACTIVATOR OF CYTOCHROME C OXIDASE 1"/>
    <property type="match status" value="1"/>
</dbReference>
<dbReference type="InterPro" id="IPR017856">
    <property type="entry name" value="Integrase-like_N"/>
</dbReference>
<feature type="binding site" evidence="11">
    <location>
        <position position="66"/>
    </location>
    <ligand>
        <name>Mg(2+)</name>
        <dbReference type="ChEBI" id="CHEBI:18420"/>
        <label>1</label>
    </ligand>
</feature>
<evidence type="ECO:0000256" key="4">
    <source>
        <dbReference type="ARBA" id="ARBA00022723"/>
    </source>
</evidence>
<comment type="catalytic activity">
    <reaction evidence="10 11">
        <text>diphosphate + H2O = 2 phosphate + H(+)</text>
        <dbReference type="Rhea" id="RHEA:24576"/>
        <dbReference type="ChEBI" id="CHEBI:15377"/>
        <dbReference type="ChEBI" id="CHEBI:15378"/>
        <dbReference type="ChEBI" id="CHEBI:33019"/>
        <dbReference type="ChEBI" id="CHEBI:43474"/>
        <dbReference type="EC" id="3.6.1.1"/>
    </reaction>
</comment>
<name>A0A449BKQ1_9MOLU</name>
<dbReference type="Pfam" id="PF00719">
    <property type="entry name" value="Pyrophosphatase"/>
    <property type="match status" value="1"/>
</dbReference>
<dbReference type="Pfam" id="PF01709">
    <property type="entry name" value="Transcrip_reg"/>
    <property type="match status" value="1"/>
</dbReference>
<dbReference type="PANTHER" id="PTHR12532:SF0">
    <property type="entry name" value="TRANSLATIONAL ACTIVATOR OF CYTOCHROME C OXIDASE 1"/>
    <property type="match status" value="1"/>
</dbReference>
<organism evidence="15 16">
    <name type="scientific">Acholeplasma hippikon</name>
    <dbReference type="NCBI Taxonomy" id="264636"/>
    <lineage>
        <taxon>Bacteria</taxon>
        <taxon>Bacillati</taxon>
        <taxon>Mycoplasmatota</taxon>
        <taxon>Mollicutes</taxon>
        <taxon>Acholeplasmatales</taxon>
        <taxon>Acholeplasmataceae</taxon>
        <taxon>Acholeplasma</taxon>
    </lineage>
</organism>
<dbReference type="STRING" id="1408416.GCA_000702765_01220"/>
<dbReference type="GO" id="GO:0000287">
    <property type="term" value="F:magnesium ion binding"/>
    <property type="evidence" value="ECO:0007669"/>
    <property type="project" value="UniProtKB-UniRule"/>
</dbReference>
<dbReference type="Gene3D" id="3.90.80.10">
    <property type="entry name" value="Inorganic pyrophosphatase"/>
    <property type="match status" value="1"/>
</dbReference>
<evidence type="ECO:0000256" key="5">
    <source>
        <dbReference type="ARBA" id="ARBA00022801"/>
    </source>
</evidence>
<evidence type="ECO:0000259" key="14">
    <source>
        <dbReference type="Pfam" id="PF20772"/>
    </source>
</evidence>
<evidence type="ECO:0000256" key="3">
    <source>
        <dbReference type="ARBA" id="ARBA00022490"/>
    </source>
</evidence>
<comment type="cofactor">
    <cofactor evidence="1 11">
        <name>Mg(2+)</name>
        <dbReference type="ChEBI" id="CHEBI:18420"/>
    </cofactor>
</comment>
<evidence type="ECO:0000259" key="13">
    <source>
        <dbReference type="Pfam" id="PF01709"/>
    </source>
</evidence>
<evidence type="ECO:0000256" key="7">
    <source>
        <dbReference type="ARBA" id="ARBA00023015"/>
    </source>
</evidence>
<comment type="subunit">
    <text evidence="11">Homohexamer.</text>
</comment>
<keyword evidence="16" id="KW-1185">Reference proteome</keyword>
<evidence type="ECO:0000313" key="16">
    <source>
        <dbReference type="Proteomes" id="UP000290909"/>
    </source>
</evidence>
<evidence type="ECO:0000256" key="1">
    <source>
        <dbReference type="ARBA" id="ARBA00001946"/>
    </source>
</evidence>
<accession>A0A449BKQ1</accession>
<dbReference type="KEGG" id="ahk:NCTC10172_01051"/>
<evidence type="ECO:0000256" key="11">
    <source>
        <dbReference type="HAMAP-Rule" id="MF_00209"/>
    </source>
</evidence>
<evidence type="ECO:0000256" key="12">
    <source>
        <dbReference type="HAMAP-Rule" id="MF_00693"/>
    </source>
</evidence>
<dbReference type="InterPro" id="IPR029072">
    <property type="entry name" value="YebC-like"/>
</dbReference>
<dbReference type="SUPFAM" id="SSF75625">
    <property type="entry name" value="YebC-like"/>
    <property type="match status" value="1"/>
</dbReference>
<comment type="similarity">
    <text evidence="2 12">Belongs to the TACO1 family.</text>
</comment>
<feature type="binding site" evidence="11">
    <location>
        <position position="140"/>
    </location>
    <ligand>
        <name>substrate</name>
    </ligand>
</feature>
<dbReference type="InterPro" id="IPR049083">
    <property type="entry name" value="TACO1_YebC_N"/>
</dbReference>
<sequence>MNIWHDISPKRITPERFIVCVEISKGSKKKYELDKETGMIILDRVLFTSAHYPANYGFIPLTYAGDKDPLDVLVLCQEDIEPMSLVECYPIGVIKMIDSDEVDEKIIAIPLGDPSLTQYTDLKNLPHHLLSEISHFFEVYKSLEGKRTYILDIENKEEAIKVIAESIEAYKEKFQKEWRIMGRAFEVRKVAMAKTAAAKSKVYSKYGREIYMAAKSGTPDPETNVNLKRIIEKAKKEQVTADVIKRAIEKAKGGSDENYTEIRYEGFGPGNSLIIVECLTDNTNRSLSDVRTAFNKAYGKLGVSGSVLHQFEHRAVFEVEASEDQILEVLLENDVNVIDVEVEGEFVTIYAEPTEYNAIKDALKSANLEPTQENITFLPLQTVELTEQDDIEKFERLLNSLDDLDDVSNVYHNVK</sequence>
<evidence type="ECO:0000256" key="8">
    <source>
        <dbReference type="ARBA" id="ARBA00023125"/>
    </source>
</evidence>
<dbReference type="EMBL" id="LR215050">
    <property type="protein sequence ID" value="VEU83004.1"/>
    <property type="molecule type" value="Genomic_DNA"/>
</dbReference>
<evidence type="ECO:0000313" key="15">
    <source>
        <dbReference type="EMBL" id="VEU83004.1"/>
    </source>
</evidence>
<dbReference type="NCBIfam" id="TIGR01033">
    <property type="entry name" value="YebC/PmpR family DNA-binding transcriptional regulator"/>
    <property type="match status" value="1"/>
</dbReference>
<keyword evidence="9 12" id="KW-0804">Transcription</keyword>
<evidence type="ECO:0000256" key="9">
    <source>
        <dbReference type="ARBA" id="ARBA00023163"/>
    </source>
</evidence>
<dbReference type="Pfam" id="PF20772">
    <property type="entry name" value="TACO1_YebC_N"/>
    <property type="match status" value="1"/>
</dbReference>
<dbReference type="FunFam" id="3.90.80.10:FF:000003">
    <property type="entry name" value="Inorganic pyrophosphatase"/>
    <property type="match status" value="1"/>
</dbReference>
<dbReference type="GO" id="GO:0006355">
    <property type="term" value="P:regulation of DNA-templated transcription"/>
    <property type="evidence" value="ECO:0007669"/>
    <property type="project" value="UniProtKB-UniRule"/>
</dbReference>
<dbReference type="InterPro" id="IPR026564">
    <property type="entry name" value="Transcrip_reg_TACO1-like_dom3"/>
</dbReference>
<dbReference type="GO" id="GO:0003677">
    <property type="term" value="F:DNA binding"/>
    <property type="evidence" value="ECO:0007669"/>
    <property type="project" value="UniProtKB-UniRule"/>
</dbReference>
<dbReference type="InterPro" id="IPR048300">
    <property type="entry name" value="TACO1_YebC-like_2nd/3rd_dom"/>
</dbReference>
<feature type="binding site" evidence="11">
    <location>
        <position position="30"/>
    </location>
    <ligand>
        <name>substrate</name>
    </ligand>
</feature>
<dbReference type="InterPro" id="IPR036649">
    <property type="entry name" value="Pyrophosphatase_sf"/>
</dbReference>
<dbReference type="HAMAP" id="MF_00693">
    <property type="entry name" value="Transcrip_reg_TACO1"/>
    <property type="match status" value="1"/>
</dbReference>
<keyword evidence="6 11" id="KW-0460">Magnesium</keyword>
<protein>
    <recommendedName>
        <fullName evidence="11 12">Multifunctional fusion protein</fullName>
    </recommendedName>
    <domain>
        <recommendedName>
            <fullName evidence="11">Inorganic pyrophosphatase</fullName>
            <ecNumber evidence="11">3.6.1.1</ecNumber>
        </recommendedName>
        <alternativeName>
            <fullName evidence="11">Pyrophosphate phospho-hydrolase</fullName>
            <shortName evidence="11">PPase</shortName>
        </alternativeName>
    </domain>
    <domain>
        <recommendedName>
            <fullName evidence="12">Probable transcriptional regulatory protein NCTC10172_01051</fullName>
        </recommendedName>
    </domain>
</protein>